<sequence>MPPLDAHDQALEEAAFWFACLQDEPVSEQDRQAWQQWLAQSELHQQAWWRIEQVDKQFQQLPVEQSMQALSAAGKSRRQFLYGLAGAALLLPLATWLQRDQISAQLASGMVHQTQVGEVRQWSLADGSKLWLNTNSIAAVDYQSQRRQVQLLRGEIFVEAAPDARPLTVLTDYGAVHTQVSQLTVRSAGKDTAHGVYVSISDGEAAVRPSQGRSVPLQSKQSLYFNERRTTDIESPSENDRAWQNGFLVADNMRLGDFIDSLSRYHGQGWLKCSDNVANLRLIGHFPVADTEKVLHTLALSLPINIRRVTPWFTFIEENVKSSHS</sequence>
<dbReference type="InterPro" id="IPR006860">
    <property type="entry name" value="FecR"/>
</dbReference>
<keyword evidence="4" id="KW-1185">Reference proteome</keyword>
<organism evidence="3 4">
    <name type="scientific">Marinomonas aquimarina</name>
    <dbReference type="NCBI Taxonomy" id="295068"/>
    <lineage>
        <taxon>Bacteria</taxon>
        <taxon>Pseudomonadati</taxon>
        <taxon>Pseudomonadota</taxon>
        <taxon>Gammaproteobacteria</taxon>
        <taxon>Oceanospirillales</taxon>
        <taxon>Oceanospirillaceae</taxon>
        <taxon>Marinomonas</taxon>
    </lineage>
</organism>
<dbReference type="Pfam" id="PF16220">
    <property type="entry name" value="DUF4880"/>
    <property type="match status" value="1"/>
</dbReference>
<dbReference type="PANTHER" id="PTHR30273">
    <property type="entry name" value="PERIPLASMIC SIGNAL SENSOR AND SIGMA FACTOR ACTIVATOR FECR-RELATED"/>
    <property type="match status" value="1"/>
</dbReference>
<evidence type="ECO:0000259" key="2">
    <source>
        <dbReference type="Pfam" id="PF16220"/>
    </source>
</evidence>
<proteinExistence type="predicted"/>
<dbReference type="OrthoDB" id="7032198at2"/>
<gene>
    <name evidence="3" type="ORF">MAQ5080_01824</name>
</gene>
<dbReference type="PANTHER" id="PTHR30273:SF2">
    <property type="entry name" value="PROTEIN FECR"/>
    <property type="match status" value="1"/>
</dbReference>
<evidence type="ECO:0000313" key="3">
    <source>
        <dbReference type="EMBL" id="SBS30997.1"/>
    </source>
</evidence>
<dbReference type="InterPro" id="IPR032623">
    <property type="entry name" value="FecR_N"/>
</dbReference>
<dbReference type="STRING" id="295068.MAQ5080_01824"/>
<dbReference type="Pfam" id="PF04773">
    <property type="entry name" value="FecR"/>
    <property type="match status" value="1"/>
</dbReference>
<dbReference type="RefSeq" id="WP_067205823.1">
    <property type="nucleotide sequence ID" value="NZ_FLOC01000009.1"/>
</dbReference>
<dbReference type="PIRSF" id="PIRSF018266">
    <property type="entry name" value="FecR"/>
    <property type="match status" value="1"/>
</dbReference>
<accession>A0A1A8TGB5</accession>
<dbReference type="GO" id="GO:0016989">
    <property type="term" value="F:sigma factor antagonist activity"/>
    <property type="evidence" value="ECO:0007669"/>
    <property type="project" value="TreeGrafter"/>
</dbReference>
<reference evidence="3 4" key="1">
    <citation type="submission" date="2016-06" db="EMBL/GenBank/DDBJ databases">
        <authorList>
            <person name="Kjaerup R.B."/>
            <person name="Dalgaard T.S."/>
            <person name="Juul-Madsen H.R."/>
        </authorList>
    </citation>
    <scope>NUCLEOTIDE SEQUENCE [LARGE SCALE GENOMIC DNA]</scope>
    <source>
        <strain evidence="3 4">CECT 5080</strain>
    </source>
</reference>
<feature type="domain" description="FecR protein" evidence="1">
    <location>
        <begin position="112"/>
        <end position="196"/>
    </location>
</feature>
<dbReference type="Gene3D" id="2.60.120.1440">
    <property type="match status" value="1"/>
</dbReference>
<dbReference type="AlphaFoldDB" id="A0A1A8TGB5"/>
<dbReference type="EMBL" id="FLOC01000009">
    <property type="protein sequence ID" value="SBS30997.1"/>
    <property type="molecule type" value="Genomic_DNA"/>
</dbReference>
<evidence type="ECO:0000313" key="4">
    <source>
        <dbReference type="Proteomes" id="UP000092627"/>
    </source>
</evidence>
<dbReference type="Proteomes" id="UP000092627">
    <property type="component" value="Unassembled WGS sequence"/>
</dbReference>
<feature type="domain" description="FecR N-terminal" evidence="2">
    <location>
        <begin position="12"/>
        <end position="54"/>
    </location>
</feature>
<name>A0A1A8TGB5_9GAMM</name>
<evidence type="ECO:0000259" key="1">
    <source>
        <dbReference type="Pfam" id="PF04773"/>
    </source>
</evidence>
<dbReference type="InterPro" id="IPR012373">
    <property type="entry name" value="Ferrdict_sens_TM"/>
</dbReference>
<protein>
    <submittedName>
        <fullName evidence="3">Fec operon regulator FecR</fullName>
    </submittedName>
</protein>